<keyword evidence="3" id="KW-0732">Signal</keyword>
<dbReference type="GO" id="GO:0008233">
    <property type="term" value="F:peptidase activity"/>
    <property type="evidence" value="ECO:0007669"/>
    <property type="project" value="InterPro"/>
</dbReference>
<accession>A0A1H6UB42</accession>
<dbReference type="EMBL" id="FNZH01000001">
    <property type="protein sequence ID" value="SEI89623.1"/>
    <property type="molecule type" value="Genomic_DNA"/>
</dbReference>
<dbReference type="AlphaFoldDB" id="A0A1H6UB42"/>
<dbReference type="PRINTS" id="PR00793">
    <property type="entry name" value="PROAMNOPTASE"/>
</dbReference>
<dbReference type="Proteomes" id="UP000199403">
    <property type="component" value="Unassembled WGS sequence"/>
</dbReference>
<dbReference type="GO" id="GO:0016020">
    <property type="term" value="C:membrane"/>
    <property type="evidence" value="ECO:0007669"/>
    <property type="project" value="TreeGrafter"/>
</dbReference>
<dbReference type="STRING" id="1416801.SAMN05192553_101744"/>
<dbReference type="PANTHER" id="PTHR43798:SF33">
    <property type="entry name" value="HYDROLASE, PUTATIVE (AFU_ORTHOLOGUE AFUA_2G14860)-RELATED"/>
    <property type="match status" value="1"/>
</dbReference>
<sequence>MKMKIKTYLILALTLSIVISACEQDASEMGTLVPKTVTNDPTLPSFTLSDGTKLHLETFGDPTKPVLIILHGGPGNSYKPYLAWQPLSDKYFMVFWDQRGAGLSERVPNSELTGPQYLKDLDEIGNHFSPERKFYLIGHSWGGAFAAYYVQNHPDRVEKLVLMEPGPMNKPAMENTTAAAVDFFNKDLQAFLNNSDYLFPGNDEAGDYFRMTSKFERQRIEYTDTRQGFRCNYYLNDWRGLWDKSYTADFTDGIKENFAEEVLFISGSTQRLGVAYQREFQAQYFILYENDVFVIEGADHYEIIDHPLTLPKIRAYFNQ</sequence>
<protein>
    <submittedName>
        <fullName evidence="5">Proline iminopeptidase</fullName>
    </submittedName>
</protein>
<dbReference type="PRINTS" id="PR00111">
    <property type="entry name" value="ABHYDROLASE"/>
</dbReference>
<dbReference type="Gene3D" id="3.40.50.1820">
    <property type="entry name" value="alpha/beta hydrolase"/>
    <property type="match status" value="1"/>
</dbReference>
<feature type="chain" id="PRO_5011771593" evidence="3">
    <location>
        <begin position="22"/>
        <end position="319"/>
    </location>
</feature>
<feature type="signal peptide" evidence="3">
    <location>
        <begin position="1"/>
        <end position="21"/>
    </location>
</feature>
<evidence type="ECO:0000313" key="6">
    <source>
        <dbReference type="Proteomes" id="UP000199403"/>
    </source>
</evidence>
<comment type="similarity">
    <text evidence="1">Belongs to the peptidase S33 family.</text>
</comment>
<gene>
    <name evidence="5" type="ORF">SAMN05192553_101744</name>
</gene>
<dbReference type="InterPro" id="IPR002410">
    <property type="entry name" value="Peptidase_S33"/>
</dbReference>
<dbReference type="InterPro" id="IPR029058">
    <property type="entry name" value="AB_hydrolase_fold"/>
</dbReference>
<proteinExistence type="inferred from homology"/>
<dbReference type="SUPFAM" id="SSF53474">
    <property type="entry name" value="alpha/beta-Hydrolases"/>
    <property type="match status" value="1"/>
</dbReference>
<keyword evidence="2" id="KW-0378">Hydrolase</keyword>
<dbReference type="RefSeq" id="WP_092169569.1">
    <property type="nucleotide sequence ID" value="NZ_FNZH01000001.1"/>
</dbReference>
<dbReference type="InterPro" id="IPR050266">
    <property type="entry name" value="AB_hydrolase_sf"/>
</dbReference>
<evidence type="ECO:0000256" key="3">
    <source>
        <dbReference type="SAM" id="SignalP"/>
    </source>
</evidence>
<keyword evidence="6" id="KW-1185">Reference proteome</keyword>
<dbReference type="GO" id="GO:0006508">
    <property type="term" value="P:proteolysis"/>
    <property type="evidence" value="ECO:0007669"/>
    <property type="project" value="InterPro"/>
</dbReference>
<dbReference type="InterPro" id="IPR000073">
    <property type="entry name" value="AB_hydrolase_1"/>
</dbReference>
<evidence type="ECO:0000259" key="4">
    <source>
        <dbReference type="Pfam" id="PF00561"/>
    </source>
</evidence>
<evidence type="ECO:0000313" key="5">
    <source>
        <dbReference type="EMBL" id="SEI89623.1"/>
    </source>
</evidence>
<evidence type="ECO:0000256" key="2">
    <source>
        <dbReference type="ARBA" id="ARBA00022801"/>
    </source>
</evidence>
<organism evidence="5 6">
    <name type="scientific">Cyclobacterium xiamenense</name>
    <dbReference type="NCBI Taxonomy" id="1297121"/>
    <lineage>
        <taxon>Bacteria</taxon>
        <taxon>Pseudomonadati</taxon>
        <taxon>Bacteroidota</taxon>
        <taxon>Cytophagia</taxon>
        <taxon>Cytophagales</taxon>
        <taxon>Cyclobacteriaceae</taxon>
        <taxon>Cyclobacterium</taxon>
    </lineage>
</organism>
<dbReference type="PROSITE" id="PS51257">
    <property type="entry name" value="PROKAR_LIPOPROTEIN"/>
    <property type="match status" value="1"/>
</dbReference>
<dbReference type="Pfam" id="PF00561">
    <property type="entry name" value="Abhydrolase_1"/>
    <property type="match status" value="1"/>
</dbReference>
<dbReference type="PANTHER" id="PTHR43798">
    <property type="entry name" value="MONOACYLGLYCEROL LIPASE"/>
    <property type="match status" value="1"/>
</dbReference>
<reference evidence="6" key="1">
    <citation type="submission" date="2016-10" db="EMBL/GenBank/DDBJ databases">
        <authorList>
            <person name="Varghese N."/>
            <person name="Submissions S."/>
        </authorList>
    </citation>
    <scope>NUCLEOTIDE SEQUENCE [LARGE SCALE GENOMIC DNA]</scope>
    <source>
        <strain evidence="6">IBRC-M 10761</strain>
    </source>
</reference>
<evidence type="ECO:0000256" key="1">
    <source>
        <dbReference type="ARBA" id="ARBA00010088"/>
    </source>
</evidence>
<dbReference type="OrthoDB" id="9796770at2"/>
<feature type="domain" description="AB hydrolase-1" evidence="4">
    <location>
        <begin position="65"/>
        <end position="305"/>
    </location>
</feature>
<name>A0A1H6UB42_9BACT</name>